<name>A0A7W8DMH6_9BACT</name>
<proteinExistence type="predicted"/>
<dbReference type="Pfam" id="PF09346">
    <property type="entry name" value="SMI1_KNR4"/>
    <property type="match status" value="1"/>
</dbReference>
<dbReference type="InterPro" id="IPR018958">
    <property type="entry name" value="Knr4/Smi1-like_dom"/>
</dbReference>
<keyword evidence="3" id="KW-1185">Reference proteome</keyword>
<sequence>MNILSNLHSSLKLAASQPPSTKEEIQELLEFSPISVPPEYLEIIQQGSELEISVNLGSRGYGFIRIYGAAGVIEMNKIYNVQKNLKHVLAIGDNEGGDMLVLAPHASPSGVYLNPMSCLSDMEDATFIASNLTELLVDGRNLDRVF</sequence>
<dbReference type="Gene3D" id="3.40.1580.10">
    <property type="entry name" value="SMI1/KNR4-like"/>
    <property type="match status" value="1"/>
</dbReference>
<feature type="domain" description="Knr4/Smi1-like" evidence="1">
    <location>
        <begin position="19"/>
        <end position="136"/>
    </location>
</feature>
<evidence type="ECO:0000313" key="2">
    <source>
        <dbReference type="EMBL" id="MBB5035464.1"/>
    </source>
</evidence>
<evidence type="ECO:0000313" key="3">
    <source>
        <dbReference type="Proteomes" id="UP000590740"/>
    </source>
</evidence>
<comment type="caution">
    <text evidence="2">The sequence shown here is derived from an EMBL/GenBank/DDBJ whole genome shotgun (WGS) entry which is preliminary data.</text>
</comment>
<dbReference type="AlphaFoldDB" id="A0A7W8DMH6"/>
<dbReference type="RefSeq" id="WP_184344291.1">
    <property type="nucleotide sequence ID" value="NZ_JACHIG010000017.1"/>
</dbReference>
<organism evidence="2 3">
    <name type="scientific">Prosthecobacter vanneervenii</name>
    <dbReference type="NCBI Taxonomy" id="48466"/>
    <lineage>
        <taxon>Bacteria</taxon>
        <taxon>Pseudomonadati</taxon>
        <taxon>Verrucomicrobiota</taxon>
        <taxon>Verrucomicrobiia</taxon>
        <taxon>Verrucomicrobiales</taxon>
        <taxon>Verrucomicrobiaceae</taxon>
        <taxon>Prosthecobacter</taxon>
    </lineage>
</organism>
<gene>
    <name evidence="2" type="ORF">HNQ65_005075</name>
</gene>
<dbReference type="EMBL" id="JACHIG010000017">
    <property type="protein sequence ID" value="MBB5035464.1"/>
    <property type="molecule type" value="Genomic_DNA"/>
</dbReference>
<dbReference type="SUPFAM" id="SSF160631">
    <property type="entry name" value="SMI1/KNR4-like"/>
    <property type="match status" value="1"/>
</dbReference>
<accession>A0A7W8DMH6</accession>
<dbReference type="InterPro" id="IPR037883">
    <property type="entry name" value="Knr4/Smi1-like_sf"/>
</dbReference>
<protein>
    <recommendedName>
        <fullName evidence="1">Knr4/Smi1-like domain-containing protein</fullName>
    </recommendedName>
</protein>
<evidence type="ECO:0000259" key="1">
    <source>
        <dbReference type="Pfam" id="PF09346"/>
    </source>
</evidence>
<dbReference type="Proteomes" id="UP000590740">
    <property type="component" value="Unassembled WGS sequence"/>
</dbReference>
<reference evidence="2 3" key="1">
    <citation type="submission" date="2020-08" db="EMBL/GenBank/DDBJ databases">
        <title>Genomic Encyclopedia of Type Strains, Phase IV (KMG-IV): sequencing the most valuable type-strain genomes for metagenomic binning, comparative biology and taxonomic classification.</title>
        <authorList>
            <person name="Goeker M."/>
        </authorList>
    </citation>
    <scope>NUCLEOTIDE SEQUENCE [LARGE SCALE GENOMIC DNA]</scope>
    <source>
        <strain evidence="2 3">DSM 12252</strain>
    </source>
</reference>